<dbReference type="EMBL" id="LR796640">
    <property type="protein sequence ID" value="CAB4156221.1"/>
    <property type="molecule type" value="Genomic_DNA"/>
</dbReference>
<evidence type="ECO:0000313" key="1">
    <source>
        <dbReference type="EMBL" id="CAB4156221.1"/>
    </source>
</evidence>
<accession>A0A6J5NFF3</accession>
<name>A0A6J5NFF3_9CAUD</name>
<organism evidence="1">
    <name type="scientific">uncultured Caudovirales phage</name>
    <dbReference type="NCBI Taxonomy" id="2100421"/>
    <lineage>
        <taxon>Viruses</taxon>
        <taxon>Duplodnaviria</taxon>
        <taxon>Heunggongvirae</taxon>
        <taxon>Uroviricota</taxon>
        <taxon>Caudoviricetes</taxon>
        <taxon>Peduoviridae</taxon>
        <taxon>Maltschvirus</taxon>
        <taxon>Maltschvirus maltsch</taxon>
    </lineage>
</organism>
<sequence length="158" mass="15714">MATTTLNVAYLNGDTFYAADINATNTVVNALSNGTNQVLVTAKGDLLSGGATANALVKTAVGAASRVLITDSTASGGIAWGQVTSAMITDLTIVGGDIAATTITGAKLVNGTITSTQTDGATVYQRGTVSGFSPTSSKVHISTTAPGSPAAGDIWFQI</sequence>
<reference evidence="1" key="1">
    <citation type="submission" date="2020-04" db="EMBL/GenBank/DDBJ databases">
        <authorList>
            <person name="Chiriac C."/>
            <person name="Salcher M."/>
            <person name="Ghai R."/>
            <person name="Kavagutti S V."/>
        </authorList>
    </citation>
    <scope>NUCLEOTIDE SEQUENCE</scope>
</reference>
<proteinExistence type="predicted"/>
<gene>
    <name evidence="1" type="ORF">UFOVP665_50</name>
</gene>
<protein>
    <submittedName>
        <fullName evidence="1">Uncharacterized protein</fullName>
    </submittedName>
</protein>